<dbReference type="Proteomes" id="UP001497383">
    <property type="component" value="Chromosome 1"/>
</dbReference>
<evidence type="ECO:0000259" key="8">
    <source>
        <dbReference type="SMART" id="SM00479"/>
    </source>
</evidence>
<name>A0ABP0ZIL0_9ASCO</name>
<feature type="compositionally biased region" description="Low complexity" evidence="7">
    <location>
        <begin position="68"/>
        <end position="77"/>
    </location>
</feature>
<dbReference type="RefSeq" id="XP_066827179.1">
    <property type="nucleotide sequence ID" value="XM_066972406.1"/>
</dbReference>
<dbReference type="SMART" id="SM00479">
    <property type="entry name" value="EXOIII"/>
    <property type="match status" value="1"/>
</dbReference>
<protein>
    <recommendedName>
        <fullName evidence="8">Exonuclease domain-containing protein</fullName>
    </recommendedName>
</protein>
<keyword evidence="3" id="KW-0540">Nuclease</keyword>
<dbReference type="EMBL" id="OZ022405">
    <property type="protein sequence ID" value="CAK9435514.1"/>
    <property type="molecule type" value="Genomic_DNA"/>
</dbReference>
<dbReference type="InterPro" id="IPR034922">
    <property type="entry name" value="REX1-like_exo"/>
</dbReference>
<feature type="domain" description="Exonuclease" evidence="8">
    <location>
        <begin position="304"/>
        <end position="466"/>
    </location>
</feature>
<evidence type="ECO:0000256" key="7">
    <source>
        <dbReference type="SAM" id="MobiDB-lite"/>
    </source>
</evidence>
<evidence type="ECO:0000256" key="5">
    <source>
        <dbReference type="ARBA" id="ARBA00022839"/>
    </source>
</evidence>
<evidence type="ECO:0000256" key="1">
    <source>
        <dbReference type="ARBA" id="ARBA00004123"/>
    </source>
</evidence>
<accession>A0ABP0ZIL0</accession>
<proteinExistence type="inferred from homology"/>
<comment type="similarity">
    <text evidence="2">Belongs to the REXO1/REXO3 family.</text>
</comment>
<keyword evidence="6" id="KW-0539">Nucleus</keyword>
<evidence type="ECO:0000313" key="9">
    <source>
        <dbReference type="EMBL" id="CAK9435514.1"/>
    </source>
</evidence>
<dbReference type="SUPFAM" id="SSF53098">
    <property type="entry name" value="Ribonuclease H-like"/>
    <property type="match status" value="1"/>
</dbReference>
<dbReference type="InterPro" id="IPR013520">
    <property type="entry name" value="Ribonucl_H"/>
</dbReference>
<dbReference type="Pfam" id="PF00929">
    <property type="entry name" value="RNase_T"/>
    <property type="match status" value="1"/>
</dbReference>
<comment type="subcellular location">
    <subcellularLocation>
        <location evidence="1">Nucleus</location>
    </subcellularLocation>
</comment>
<dbReference type="InterPro" id="IPR012337">
    <property type="entry name" value="RNaseH-like_sf"/>
</dbReference>
<keyword evidence="4" id="KW-0378">Hydrolase</keyword>
<dbReference type="GeneID" id="92205437"/>
<evidence type="ECO:0000256" key="6">
    <source>
        <dbReference type="ARBA" id="ARBA00023242"/>
    </source>
</evidence>
<keyword evidence="10" id="KW-1185">Reference proteome</keyword>
<gene>
    <name evidence="9" type="ORF">LODBEIA_P02410</name>
</gene>
<sequence>MTDSNTEEPLSTTTSRLSISQSTIEDDNTKVRARELLIEEVSFDKERRNSAVSLNSFVEEDNGNDPLQQSQQSQSQSANLILPKKSRHEKRRRSSNHSLVSGIGAQQPPQKREKIHKRKLKAMLASPSLTLFLEEEKESTRFQFRNVRSLILQLFKVPGSGNQVKWCKVENPNEVKCVCVCFAPGCEFEDDKIRNSHSRLISNEQLNNTRDEFPFIYNNFATVVKSILPGGKDSVFPPLDALINIRLTKAEKKAVLDRSKQEKITINDLLLPSDSFEQFNYPTAKEDETWRETHPASSPGSQSRIFALDCEFCKANDVSVLTRISLVDFDGDVVFDELVKPTEEITDYVTRYSGITEELLKDVVTTISDAQDLFLRHVHSEDILVGHSLESDLRVMKILHKKIVDTSIIYEHNRGPPSKPSLRWLAKTFLDRDIQTGEDNGQGHSSVEDANSCLDLVKLKILEGRCFGTNVDEISVFERLKTANKDHQSILVSYGKTQALAHCFADRKPVTNDDEVVDFIEQTKIVEPSFVVTELRDLQYNLKWASPSEHYDGIVDYNVAAARQRTNDRIQRIYNQLPENSLFILCSQSGSPSEMYKLQHIRRSFQKMEKEGVLNLDTLPKEESWDQDKLDSLIAATSTAREGLTFLKIKEATNQPDSTQP</sequence>
<keyword evidence="5" id="KW-0269">Exonuclease</keyword>
<feature type="compositionally biased region" description="Polar residues" evidence="7">
    <location>
        <begin position="1"/>
        <end position="23"/>
    </location>
</feature>
<feature type="region of interest" description="Disordered" evidence="7">
    <location>
        <begin position="58"/>
        <end position="114"/>
    </location>
</feature>
<feature type="compositionally biased region" description="Basic residues" evidence="7">
    <location>
        <begin position="84"/>
        <end position="95"/>
    </location>
</feature>
<evidence type="ECO:0000256" key="4">
    <source>
        <dbReference type="ARBA" id="ARBA00022801"/>
    </source>
</evidence>
<dbReference type="InterPro" id="IPR036397">
    <property type="entry name" value="RNaseH_sf"/>
</dbReference>
<dbReference type="CDD" id="cd06145">
    <property type="entry name" value="REX1_like"/>
    <property type="match status" value="1"/>
</dbReference>
<dbReference type="Gene3D" id="3.30.420.10">
    <property type="entry name" value="Ribonuclease H-like superfamily/Ribonuclease H"/>
    <property type="match status" value="1"/>
</dbReference>
<dbReference type="PANTHER" id="PTHR12801:SF115">
    <property type="entry name" value="FI18136P1-RELATED"/>
    <property type="match status" value="1"/>
</dbReference>
<evidence type="ECO:0000256" key="3">
    <source>
        <dbReference type="ARBA" id="ARBA00022722"/>
    </source>
</evidence>
<reference evidence="9 10" key="1">
    <citation type="submission" date="2024-03" db="EMBL/GenBank/DDBJ databases">
        <authorList>
            <person name="Brejova B."/>
        </authorList>
    </citation>
    <scope>NUCLEOTIDE SEQUENCE [LARGE SCALE GENOMIC DNA]</scope>
    <source>
        <strain evidence="9 10">CBS 14171</strain>
    </source>
</reference>
<evidence type="ECO:0000313" key="10">
    <source>
        <dbReference type="Proteomes" id="UP001497383"/>
    </source>
</evidence>
<organism evidence="9 10">
    <name type="scientific">Lodderomyces beijingensis</name>
    <dbReference type="NCBI Taxonomy" id="1775926"/>
    <lineage>
        <taxon>Eukaryota</taxon>
        <taxon>Fungi</taxon>
        <taxon>Dikarya</taxon>
        <taxon>Ascomycota</taxon>
        <taxon>Saccharomycotina</taxon>
        <taxon>Pichiomycetes</taxon>
        <taxon>Debaryomycetaceae</taxon>
        <taxon>Candida/Lodderomyces clade</taxon>
        <taxon>Lodderomyces</taxon>
    </lineage>
</organism>
<dbReference type="InterPro" id="IPR047021">
    <property type="entry name" value="REXO1/3/4-like"/>
</dbReference>
<feature type="region of interest" description="Disordered" evidence="7">
    <location>
        <begin position="1"/>
        <end position="31"/>
    </location>
</feature>
<dbReference type="PANTHER" id="PTHR12801">
    <property type="entry name" value="RNA EXONUCLEASE REXO1 / RECO3 FAMILY MEMBER-RELATED"/>
    <property type="match status" value="1"/>
</dbReference>
<evidence type="ECO:0000256" key="2">
    <source>
        <dbReference type="ARBA" id="ARBA00006357"/>
    </source>
</evidence>